<feature type="transmembrane region" description="Helical" evidence="2">
    <location>
        <begin position="56"/>
        <end position="78"/>
    </location>
</feature>
<sequence>MTAPGPDGGRRGPGPGGDPRPTVRPTRVRDVAAIAVVAALLGNIGVQLAYGSLPALPVAAAVVVAALAAAEAAGGFVLRRRIARRDGAAPVPALVAARAVLLAKASSVGGAVVAGLWAGVLMHTLPRAAVVVAAADDSVVAGIGLVSAVALVAAALWLEHCCRAPDDPDDTDGGIRST</sequence>
<accession>A0ABU8T6M6</accession>
<feature type="transmembrane region" description="Helical" evidence="2">
    <location>
        <begin position="139"/>
        <end position="158"/>
    </location>
</feature>
<keyword evidence="2" id="KW-0812">Transmembrane</keyword>
<dbReference type="RefSeq" id="WP_340289420.1">
    <property type="nucleotide sequence ID" value="NZ_JBBJUP010000008.1"/>
</dbReference>
<evidence type="ECO:0000256" key="2">
    <source>
        <dbReference type="SAM" id="Phobius"/>
    </source>
</evidence>
<protein>
    <submittedName>
        <fullName evidence="3">DUF3180 domain-containing protein</fullName>
    </submittedName>
</protein>
<dbReference type="InterPro" id="IPR021517">
    <property type="entry name" value="DUF3180"/>
</dbReference>
<dbReference type="Proteomes" id="UP001364211">
    <property type="component" value="Unassembled WGS sequence"/>
</dbReference>
<feature type="transmembrane region" description="Helical" evidence="2">
    <location>
        <begin position="99"/>
        <end position="119"/>
    </location>
</feature>
<keyword evidence="2" id="KW-0472">Membrane</keyword>
<gene>
    <name evidence="3" type="ORF">WJX68_11490</name>
</gene>
<dbReference type="EMBL" id="JBBJUP010000008">
    <property type="protein sequence ID" value="MEJ8279555.1"/>
    <property type="molecule type" value="Genomic_DNA"/>
</dbReference>
<comment type="caution">
    <text evidence="3">The sequence shown here is derived from an EMBL/GenBank/DDBJ whole genome shotgun (WGS) entry which is preliminary data.</text>
</comment>
<feature type="transmembrane region" description="Helical" evidence="2">
    <location>
        <begin position="31"/>
        <end position="50"/>
    </location>
</feature>
<evidence type="ECO:0000313" key="3">
    <source>
        <dbReference type="EMBL" id="MEJ8279555.1"/>
    </source>
</evidence>
<evidence type="ECO:0000313" key="4">
    <source>
        <dbReference type="Proteomes" id="UP001364211"/>
    </source>
</evidence>
<keyword evidence="2" id="KW-1133">Transmembrane helix</keyword>
<keyword evidence="4" id="KW-1185">Reference proteome</keyword>
<proteinExistence type="predicted"/>
<dbReference type="Pfam" id="PF11377">
    <property type="entry name" value="DUF3180"/>
    <property type="match status" value="1"/>
</dbReference>
<reference evidence="3 4" key="1">
    <citation type="submission" date="2024-03" db="EMBL/GenBank/DDBJ databases">
        <title>Draft genome sequence of Pseudonocardia sp. DW16-2.</title>
        <authorList>
            <person name="Duangmal K."/>
        </authorList>
    </citation>
    <scope>NUCLEOTIDE SEQUENCE [LARGE SCALE GENOMIC DNA]</scope>
    <source>
        <strain evidence="3 4">DW16-2</strain>
    </source>
</reference>
<name>A0ABU8T6M6_9PSEU</name>
<feature type="region of interest" description="Disordered" evidence="1">
    <location>
        <begin position="1"/>
        <end position="24"/>
    </location>
</feature>
<organism evidence="3 4">
    <name type="scientific">Pseudonocardia spirodelae</name>
    <dbReference type="NCBI Taxonomy" id="3133431"/>
    <lineage>
        <taxon>Bacteria</taxon>
        <taxon>Bacillati</taxon>
        <taxon>Actinomycetota</taxon>
        <taxon>Actinomycetes</taxon>
        <taxon>Pseudonocardiales</taxon>
        <taxon>Pseudonocardiaceae</taxon>
        <taxon>Pseudonocardia</taxon>
    </lineage>
</organism>
<evidence type="ECO:0000256" key="1">
    <source>
        <dbReference type="SAM" id="MobiDB-lite"/>
    </source>
</evidence>